<keyword evidence="4" id="KW-1185">Reference proteome</keyword>
<feature type="transmembrane region" description="Helical" evidence="1">
    <location>
        <begin position="6"/>
        <end position="31"/>
    </location>
</feature>
<proteinExistence type="predicted"/>
<comment type="caution">
    <text evidence="3">The sequence shown here is derived from an EMBL/GenBank/DDBJ whole genome shotgun (WGS) entry which is preliminary data.</text>
</comment>
<dbReference type="RefSeq" id="WP_345315632.1">
    <property type="nucleotide sequence ID" value="NZ_BAABLF010000005.1"/>
</dbReference>
<protein>
    <submittedName>
        <fullName evidence="3">Sulfite exporter TauE/SafE family protein</fullName>
    </submittedName>
</protein>
<feature type="transmembrane region" description="Helical" evidence="1">
    <location>
        <begin position="58"/>
        <end position="79"/>
    </location>
</feature>
<keyword evidence="1" id="KW-0812">Transmembrane</keyword>
<dbReference type="Pfam" id="PF13386">
    <property type="entry name" value="DsbD_2"/>
    <property type="match status" value="1"/>
</dbReference>
<feature type="transmembrane region" description="Helical" evidence="1">
    <location>
        <begin position="205"/>
        <end position="225"/>
    </location>
</feature>
<feature type="transmembrane region" description="Helical" evidence="1">
    <location>
        <begin position="169"/>
        <end position="193"/>
    </location>
</feature>
<feature type="domain" description="Urease accessory protein UreH-like transmembrane" evidence="2">
    <location>
        <begin position="8"/>
        <end position="218"/>
    </location>
</feature>
<dbReference type="PANTHER" id="PTHR42208">
    <property type="entry name" value="HEAVY METAL TRANSPORTER-RELATED"/>
    <property type="match status" value="1"/>
</dbReference>
<gene>
    <name evidence="3" type="ORF">GCM10025772_06750</name>
</gene>
<accession>A0ABP9RVQ2</accession>
<reference evidence="4" key="1">
    <citation type="journal article" date="2019" name="Int. J. Syst. Evol. Microbiol.">
        <title>The Global Catalogue of Microorganisms (GCM) 10K type strain sequencing project: providing services to taxonomists for standard genome sequencing and annotation.</title>
        <authorList>
            <consortium name="The Broad Institute Genomics Platform"/>
            <consortium name="The Broad Institute Genome Sequencing Center for Infectious Disease"/>
            <person name="Wu L."/>
            <person name="Ma J."/>
        </authorList>
    </citation>
    <scope>NUCLEOTIDE SEQUENCE [LARGE SCALE GENOMIC DNA]</scope>
    <source>
        <strain evidence="4">JCM 18720</strain>
    </source>
</reference>
<evidence type="ECO:0000259" key="2">
    <source>
        <dbReference type="Pfam" id="PF13386"/>
    </source>
</evidence>
<feature type="transmembrane region" description="Helical" evidence="1">
    <location>
        <begin position="85"/>
        <end position="103"/>
    </location>
</feature>
<dbReference type="InterPro" id="IPR039447">
    <property type="entry name" value="UreH-like_TM_dom"/>
</dbReference>
<evidence type="ECO:0000256" key="1">
    <source>
        <dbReference type="SAM" id="Phobius"/>
    </source>
</evidence>
<dbReference type="EMBL" id="BAABLF010000005">
    <property type="protein sequence ID" value="GAA5187948.1"/>
    <property type="molecule type" value="Genomic_DNA"/>
</dbReference>
<keyword evidence="1" id="KW-1133">Transmembrane helix</keyword>
<evidence type="ECO:0000313" key="3">
    <source>
        <dbReference type="EMBL" id="GAA5187948.1"/>
    </source>
</evidence>
<evidence type="ECO:0000313" key="4">
    <source>
        <dbReference type="Proteomes" id="UP001501600"/>
    </source>
</evidence>
<sequence>MTEYGFWAAMLVGLLGGGHCLGMCGGIVGAFSRALPNHGVIDLQQRIAFVLAYNGGRIFSYTLAGILVGFASGMLAALFQLDAALSALQLLAAVMLVLLGLYISQLFRGLAYLEQLGRPLWQRLSPLAQRLLPLHSPGKAFVAGTLWGWLPCGLVYSTLTWALASADPIQGGLIMAGFGLGTLPALLAMGAAADLLERLLNNKKFRFLSGLVLIAYGVQMAYIALSHLL</sequence>
<name>A0ABP9RVQ2_9GAMM</name>
<keyword evidence="1" id="KW-0472">Membrane</keyword>
<dbReference type="PANTHER" id="PTHR42208:SF1">
    <property type="entry name" value="HEAVY METAL TRANSPORTER"/>
    <property type="match status" value="1"/>
</dbReference>
<dbReference type="Proteomes" id="UP001501600">
    <property type="component" value="Unassembled WGS sequence"/>
</dbReference>
<organism evidence="3 4">
    <name type="scientific">Ferrimonas gelatinilytica</name>
    <dbReference type="NCBI Taxonomy" id="1255257"/>
    <lineage>
        <taxon>Bacteria</taxon>
        <taxon>Pseudomonadati</taxon>
        <taxon>Pseudomonadota</taxon>
        <taxon>Gammaproteobacteria</taxon>
        <taxon>Alteromonadales</taxon>
        <taxon>Ferrimonadaceae</taxon>
        <taxon>Ferrimonas</taxon>
    </lineage>
</organism>
<feature type="transmembrane region" description="Helical" evidence="1">
    <location>
        <begin position="140"/>
        <end position="163"/>
    </location>
</feature>